<keyword evidence="2" id="KW-1133">Transmembrane helix</keyword>
<reference evidence="3 4" key="1">
    <citation type="submission" date="2014-06" db="EMBL/GenBank/DDBJ databases">
        <authorList>
            <person name="Swart Estienne"/>
        </authorList>
    </citation>
    <scope>NUCLEOTIDE SEQUENCE [LARGE SCALE GENOMIC DNA]</scope>
    <source>
        <strain evidence="3 4">130c</strain>
    </source>
</reference>
<dbReference type="InParanoid" id="A0A078B4K3"/>
<feature type="transmembrane region" description="Helical" evidence="2">
    <location>
        <begin position="377"/>
        <end position="399"/>
    </location>
</feature>
<feature type="transmembrane region" description="Helical" evidence="2">
    <location>
        <begin position="345"/>
        <end position="365"/>
    </location>
</feature>
<dbReference type="Proteomes" id="UP000039865">
    <property type="component" value="Unassembled WGS sequence"/>
</dbReference>
<dbReference type="AlphaFoldDB" id="A0A078B4K3"/>
<organism evidence="3 4">
    <name type="scientific">Stylonychia lemnae</name>
    <name type="common">Ciliate</name>
    <dbReference type="NCBI Taxonomy" id="5949"/>
    <lineage>
        <taxon>Eukaryota</taxon>
        <taxon>Sar</taxon>
        <taxon>Alveolata</taxon>
        <taxon>Ciliophora</taxon>
        <taxon>Intramacronucleata</taxon>
        <taxon>Spirotrichea</taxon>
        <taxon>Stichotrichia</taxon>
        <taxon>Sporadotrichida</taxon>
        <taxon>Oxytrichidae</taxon>
        <taxon>Stylonychinae</taxon>
        <taxon>Stylonychia</taxon>
    </lineage>
</organism>
<evidence type="ECO:0000313" key="4">
    <source>
        <dbReference type="Proteomes" id="UP000039865"/>
    </source>
</evidence>
<evidence type="ECO:0000256" key="2">
    <source>
        <dbReference type="SAM" id="Phobius"/>
    </source>
</evidence>
<name>A0A078B4K3_STYLE</name>
<evidence type="ECO:0000256" key="1">
    <source>
        <dbReference type="SAM" id="MobiDB-lite"/>
    </source>
</evidence>
<proteinExistence type="predicted"/>
<evidence type="ECO:0000313" key="3">
    <source>
        <dbReference type="EMBL" id="CDW89201.1"/>
    </source>
</evidence>
<feature type="transmembrane region" description="Helical" evidence="2">
    <location>
        <begin position="614"/>
        <end position="634"/>
    </location>
</feature>
<feature type="region of interest" description="Disordered" evidence="1">
    <location>
        <begin position="1"/>
        <end position="24"/>
    </location>
</feature>
<feature type="region of interest" description="Disordered" evidence="1">
    <location>
        <begin position="36"/>
        <end position="57"/>
    </location>
</feature>
<feature type="transmembrane region" description="Helical" evidence="2">
    <location>
        <begin position="495"/>
        <end position="519"/>
    </location>
</feature>
<feature type="transmembrane region" description="Helical" evidence="2">
    <location>
        <begin position="452"/>
        <end position="474"/>
    </location>
</feature>
<feature type="transmembrane region" description="Helical" evidence="2">
    <location>
        <begin position="411"/>
        <end position="432"/>
    </location>
</feature>
<accession>A0A078B4K3</accession>
<dbReference type="EMBL" id="CCKQ01017336">
    <property type="protein sequence ID" value="CDW89201.1"/>
    <property type="molecule type" value="Genomic_DNA"/>
</dbReference>
<gene>
    <name evidence="3" type="primary">Contig6565.g7024</name>
    <name evidence="3" type="ORF">STYLEM_18332</name>
</gene>
<keyword evidence="2" id="KW-0472">Membrane</keyword>
<keyword evidence="4" id="KW-1185">Reference proteome</keyword>
<keyword evidence="2" id="KW-0812">Transmembrane</keyword>
<protein>
    <submittedName>
        <fullName evidence="3">Uncharacterized protein</fullName>
    </submittedName>
</protein>
<feature type="transmembrane region" description="Helical" evidence="2">
    <location>
        <begin position="539"/>
        <end position="562"/>
    </location>
</feature>
<feature type="transmembrane region" description="Helical" evidence="2">
    <location>
        <begin position="291"/>
        <end position="308"/>
    </location>
</feature>
<sequence>MKKRLSLHNHETQKLNNSPIIKDDVKFQQKQNDESYYSYGIEEDFSPPKHLKSEDDSELKDLEYDEEAQDELEEDDEYDNEDDYLVSNNLGNIIPNNQRKLIQNRVGLGQLSNYDQKGDSSVSLEQLYMQEYERMHQYRKSYGNSHQHRYELDLPNQNNLNYQDYPSNQQQTNQYVEMQSSYMQHQTSKNHGFGQYSQSFKLESAERHALKEELMNEDLVEFNIELEQSPKQRNIEQSRGEEILSNGLSLGQNQGLIQHHPLAFSNSEVRRSDDELYQGVIVNHAHQRKKFLRYILLGFASIAVFPQFNKGPMYFCMFFAITEIPRIFVPFIIKQFTFNLYQRQAVLVLGFMVFLSHLVVYIGIMTQRSWLTFSGRALFGMFSAGLLFVAVLVGGHQYFDLNHQRTISTTFTVGISLSAWNMVPLFICFVLDKILNKLEDEDFGILTFVQHFYNPKILVIPFVVSIAFSIPVYFQTQRHGHRLKTCIFIQINQDSVVAFGAVFQLASFAFLLIIQYYYYHELYKSSTTQSRFKVDQDESSLDVLLIVFLIGMGITHTFKIAIFPQVMPFVIKEEVRLESGAAFNQAIDHLITSTSLVIVGLLENSLGDNSKLPIFMYLLLLTLTSNFFYWWFYIFDKYKKNSLLDLRQLGQSGYVKHVNRSNNSTNKIFGLQMPILGGANKKKNKSDPEETFFNPHRRVNFQADSQPNDKLLGYELQASKVNLVNGPKSILRQSQEKFELQQLKPFQRSVEYQVNEIMNELNLAVKSGNPSPKNQSNPKS</sequence>